<reference evidence="2 3" key="1">
    <citation type="journal article" date="2014" name="PLoS Genet.">
        <title>Phylogenetically driven sequencing of extremely halophilic archaea reveals strategies for static and dynamic osmo-response.</title>
        <authorList>
            <person name="Becker E.A."/>
            <person name="Seitzer P.M."/>
            <person name="Tritt A."/>
            <person name="Larsen D."/>
            <person name="Krusor M."/>
            <person name="Yao A.I."/>
            <person name="Wu D."/>
            <person name="Madern D."/>
            <person name="Eisen J.A."/>
            <person name="Darling A.E."/>
            <person name="Facciotti M.T."/>
        </authorList>
    </citation>
    <scope>NUCLEOTIDE SEQUENCE [LARGE SCALE GENOMIC DNA]</scope>
    <source>
        <strain evidence="2 3">JCM 12255</strain>
    </source>
</reference>
<accession>L9WP90</accession>
<gene>
    <name evidence="2" type="ORF">C493_19366</name>
</gene>
<dbReference type="InterPro" id="IPR006016">
    <property type="entry name" value="UspA"/>
</dbReference>
<dbReference type="SUPFAM" id="SSF52402">
    <property type="entry name" value="Adenine nucleotide alpha hydrolases-like"/>
    <property type="match status" value="1"/>
</dbReference>
<dbReference type="AlphaFoldDB" id="L9WP90"/>
<dbReference type="EMBL" id="AOHZ01000088">
    <property type="protein sequence ID" value="ELY50158.1"/>
    <property type="molecule type" value="Genomic_DNA"/>
</dbReference>
<evidence type="ECO:0000259" key="1">
    <source>
        <dbReference type="Pfam" id="PF00582"/>
    </source>
</evidence>
<dbReference type="Gene3D" id="3.40.50.12370">
    <property type="match status" value="1"/>
</dbReference>
<comment type="caution">
    <text evidence="2">The sequence shown here is derived from an EMBL/GenBank/DDBJ whole genome shotgun (WGS) entry which is preliminary data.</text>
</comment>
<evidence type="ECO:0000313" key="3">
    <source>
        <dbReference type="Proteomes" id="UP000011602"/>
    </source>
</evidence>
<dbReference type="eggNOG" id="arCOG00451">
    <property type="taxonomic scope" value="Archaea"/>
</dbReference>
<sequence>MEWILVQLRGDVNVEQITGVVGGFPNDTLGHVQLLHAADSELDQPIGEALLAMAREQLRESGIDEQVIDAELVESDDAVGTIIERAKNYDAIVMGGNKPSLMDYIFGDVPHRISQASGCPVFVVPPKS</sequence>
<name>L9WP90_9EURY</name>
<organism evidence="2 3">
    <name type="scientific">Natronolimnohabitans innermongolicus JCM 12255</name>
    <dbReference type="NCBI Taxonomy" id="1227499"/>
    <lineage>
        <taxon>Archaea</taxon>
        <taxon>Methanobacteriati</taxon>
        <taxon>Methanobacteriota</taxon>
        <taxon>Stenosarchaea group</taxon>
        <taxon>Halobacteria</taxon>
        <taxon>Halobacteriales</taxon>
        <taxon>Natrialbaceae</taxon>
        <taxon>Natronolimnohabitans</taxon>
    </lineage>
</organism>
<dbReference type="Proteomes" id="UP000011602">
    <property type="component" value="Unassembled WGS sequence"/>
</dbReference>
<dbReference type="Pfam" id="PF00582">
    <property type="entry name" value="Usp"/>
    <property type="match status" value="1"/>
</dbReference>
<protein>
    <recommendedName>
        <fullName evidence="1">UspA domain-containing protein</fullName>
    </recommendedName>
</protein>
<feature type="domain" description="UspA" evidence="1">
    <location>
        <begin position="41"/>
        <end position="125"/>
    </location>
</feature>
<evidence type="ECO:0000313" key="2">
    <source>
        <dbReference type="EMBL" id="ELY50158.1"/>
    </source>
</evidence>
<proteinExistence type="predicted"/>
<dbReference type="STRING" id="1227499.C493_19366"/>
<keyword evidence="3" id="KW-1185">Reference proteome</keyword>